<keyword evidence="6" id="KW-0874">Quinone</keyword>
<feature type="transmembrane region" description="Helical" evidence="6">
    <location>
        <begin position="272"/>
        <end position="294"/>
    </location>
</feature>
<dbReference type="Pfam" id="PF00361">
    <property type="entry name" value="Proton_antipo_M"/>
    <property type="match status" value="1"/>
</dbReference>
<evidence type="ECO:0000313" key="10">
    <source>
        <dbReference type="Proteomes" id="UP000467322"/>
    </source>
</evidence>
<comment type="subunit">
    <text evidence="6">NDH-1 is composed of 14 different subunits. Subunits NuoA, H, J, K, L, M, N constitute the membrane sector of the complex.</text>
</comment>
<feature type="transmembrane region" description="Helical" evidence="6">
    <location>
        <begin position="300"/>
        <end position="322"/>
    </location>
</feature>
<comment type="subcellular location">
    <subcellularLocation>
        <location evidence="6">Cell membrane</location>
        <topology evidence="6">Multi-pass membrane protein</topology>
    </subcellularLocation>
    <subcellularLocation>
        <location evidence="2">Endomembrane system</location>
        <topology evidence="2">Multi-pass membrane protein</topology>
    </subcellularLocation>
    <subcellularLocation>
        <location evidence="7">Membrane</location>
        <topology evidence="7">Multi-pass membrane protein</topology>
    </subcellularLocation>
</comment>
<evidence type="ECO:0000259" key="8">
    <source>
        <dbReference type="Pfam" id="PF00361"/>
    </source>
</evidence>
<gene>
    <name evidence="6" type="primary">nuoN</name>
    <name evidence="9" type="ORF">GQE99_18525</name>
</gene>
<evidence type="ECO:0000256" key="7">
    <source>
        <dbReference type="RuleBase" id="RU000320"/>
    </source>
</evidence>
<dbReference type="RefSeq" id="WP_161353372.1">
    <property type="nucleotide sequence ID" value="NZ_WTUX01000021.1"/>
</dbReference>
<keyword evidence="6" id="KW-0520">NAD</keyword>
<dbReference type="InterPro" id="IPR010096">
    <property type="entry name" value="NADH-Q_OxRdtase_suN/2"/>
</dbReference>
<keyword evidence="10" id="KW-1185">Reference proteome</keyword>
<dbReference type="GO" id="GO:0050136">
    <property type="term" value="F:NADH dehydrogenase (quinone) (non-electrogenic) activity"/>
    <property type="evidence" value="ECO:0007669"/>
    <property type="project" value="UniProtKB-UniRule"/>
</dbReference>
<comment type="function">
    <text evidence="1 6">NDH-1 shuttles electrons from NADH, via FMN and iron-sulfur (Fe-S) centers, to quinones in the respiratory chain. The immediate electron acceptor for the enzyme in this species is believed to be ubiquinone. Couples the redox reaction to proton translocation (for every two electrons transferred, four hydrogen ions are translocated across the cytoplasmic membrane), and thus conserves the redox energy in a proton gradient.</text>
</comment>
<feature type="transmembrane region" description="Helical" evidence="6">
    <location>
        <begin position="246"/>
        <end position="265"/>
    </location>
</feature>
<dbReference type="EC" id="7.1.1.-" evidence="6"/>
<feature type="transmembrane region" description="Helical" evidence="6">
    <location>
        <begin position="215"/>
        <end position="234"/>
    </location>
</feature>
<dbReference type="InterPro" id="IPR001750">
    <property type="entry name" value="ND/Mrp_TM"/>
</dbReference>
<dbReference type="AlphaFoldDB" id="A0A845M3U1"/>
<evidence type="ECO:0000256" key="6">
    <source>
        <dbReference type="HAMAP-Rule" id="MF_00445"/>
    </source>
</evidence>
<feature type="transmembrane region" description="Helical" evidence="6">
    <location>
        <begin position="334"/>
        <end position="355"/>
    </location>
</feature>
<keyword evidence="4 6" id="KW-1133">Transmembrane helix</keyword>
<feature type="domain" description="NADH:quinone oxidoreductase/Mrp antiporter transmembrane" evidence="8">
    <location>
        <begin position="118"/>
        <end position="389"/>
    </location>
</feature>
<evidence type="ECO:0000256" key="1">
    <source>
        <dbReference type="ARBA" id="ARBA00002378"/>
    </source>
</evidence>
<comment type="caution">
    <text evidence="9">The sequence shown here is derived from an EMBL/GenBank/DDBJ whole genome shotgun (WGS) entry which is preliminary data.</text>
</comment>
<keyword evidence="6" id="KW-0813">Transport</keyword>
<reference evidence="9 10" key="1">
    <citation type="submission" date="2019-12" db="EMBL/GenBank/DDBJ databases">
        <title>Maritimibacter sp. nov. sp. isolated from sea sand.</title>
        <authorList>
            <person name="Kim J."/>
            <person name="Jeong S.E."/>
            <person name="Jung H.S."/>
            <person name="Jeon C.O."/>
        </authorList>
    </citation>
    <scope>NUCLEOTIDE SEQUENCE [LARGE SCALE GENOMIC DNA]</scope>
    <source>
        <strain evidence="9 10">DP07</strain>
    </source>
</reference>
<evidence type="ECO:0000256" key="2">
    <source>
        <dbReference type="ARBA" id="ARBA00004127"/>
    </source>
</evidence>
<sequence length="449" mass="46425">MPIGDLAPELSVLLTAVAVLLAAMALPQRLHGWCAVVAIAGLAVAAGFTVAQWDAARMTFSGTFALDRATGWARLLILAMTAGVAALSPAWFATDRRHGEYCAVLLFSALGALAMAGAADLMQLVMGVLLSSVPGYVLAAYHRDWEISLEAGMKYFLVGALANALLVTGVILVMGMAGSTDYAALILVGLLFKLGAVPAHAWMPDVAEGAPVPSAAFLTIVPKIAAAVALFRVVSLVPEETFPLRLLVAIAAAATMTLGNLAALWQTDLRRLLGWSSVSQSGYALMAVAVAGAAETALQALVAFVGVYALANLLAFAVIAHLRGRTALEDVAGLLRARPVAAIALTLALLSFVGIPPLPGFLGKFALFEATLDGGLSWLAMLAVANTVVSLFYYLRVIGPAALSKPKDAMGTLGRASFTVILVALLAMAVSVPVWGGLWNGLPATLLPM</sequence>
<feature type="transmembrane region" description="Helical" evidence="6">
    <location>
        <begin position="33"/>
        <end position="53"/>
    </location>
</feature>
<evidence type="ECO:0000256" key="3">
    <source>
        <dbReference type="ARBA" id="ARBA00022692"/>
    </source>
</evidence>
<dbReference type="EMBL" id="WTUX01000021">
    <property type="protein sequence ID" value="MZR15020.1"/>
    <property type="molecule type" value="Genomic_DNA"/>
</dbReference>
<protein>
    <recommendedName>
        <fullName evidence="6">NADH-quinone oxidoreductase subunit N</fullName>
        <ecNumber evidence="6">7.1.1.-</ecNumber>
    </recommendedName>
    <alternativeName>
        <fullName evidence="6">NADH dehydrogenase I subunit N</fullName>
    </alternativeName>
    <alternativeName>
        <fullName evidence="6">NDH-1 subunit N</fullName>
    </alternativeName>
</protein>
<evidence type="ECO:0000313" key="9">
    <source>
        <dbReference type="EMBL" id="MZR15020.1"/>
    </source>
</evidence>
<feature type="transmembrane region" description="Helical" evidence="6">
    <location>
        <begin position="416"/>
        <end position="439"/>
    </location>
</feature>
<evidence type="ECO:0000256" key="4">
    <source>
        <dbReference type="ARBA" id="ARBA00022989"/>
    </source>
</evidence>
<organism evidence="9 10">
    <name type="scientific">Maritimibacter harenae</name>
    <dbReference type="NCBI Taxonomy" id="2606218"/>
    <lineage>
        <taxon>Bacteria</taxon>
        <taxon>Pseudomonadati</taxon>
        <taxon>Pseudomonadota</taxon>
        <taxon>Alphaproteobacteria</taxon>
        <taxon>Rhodobacterales</taxon>
        <taxon>Roseobacteraceae</taxon>
        <taxon>Maritimibacter</taxon>
    </lineage>
</organism>
<dbReference type="PANTHER" id="PTHR22773">
    <property type="entry name" value="NADH DEHYDROGENASE"/>
    <property type="match status" value="1"/>
</dbReference>
<feature type="transmembrane region" description="Helical" evidence="6">
    <location>
        <begin position="101"/>
        <end position="118"/>
    </location>
</feature>
<accession>A0A845M3U1</accession>
<dbReference type="GO" id="GO:0042773">
    <property type="term" value="P:ATP synthesis coupled electron transport"/>
    <property type="evidence" value="ECO:0007669"/>
    <property type="project" value="InterPro"/>
</dbReference>
<feature type="transmembrane region" description="Helical" evidence="6">
    <location>
        <begin position="155"/>
        <end position="176"/>
    </location>
</feature>
<evidence type="ECO:0000256" key="5">
    <source>
        <dbReference type="ARBA" id="ARBA00023136"/>
    </source>
</evidence>
<keyword evidence="6" id="KW-1003">Cell membrane</keyword>
<dbReference type="GO" id="GO:0012505">
    <property type="term" value="C:endomembrane system"/>
    <property type="evidence" value="ECO:0007669"/>
    <property type="project" value="UniProtKB-SubCell"/>
</dbReference>
<dbReference type="GO" id="GO:0008137">
    <property type="term" value="F:NADH dehydrogenase (ubiquinone) activity"/>
    <property type="evidence" value="ECO:0007669"/>
    <property type="project" value="InterPro"/>
</dbReference>
<keyword evidence="5 6" id="KW-0472">Membrane</keyword>
<name>A0A845M3U1_9RHOB</name>
<proteinExistence type="inferred from homology"/>
<dbReference type="HAMAP" id="MF_00445">
    <property type="entry name" value="NDH1_NuoN_1"/>
    <property type="match status" value="1"/>
</dbReference>
<keyword evidence="6" id="KW-0830">Ubiquinone</keyword>
<feature type="transmembrane region" description="Helical" evidence="6">
    <location>
        <begin position="182"/>
        <end position="203"/>
    </location>
</feature>
<feature type="transmembrane region" description="Helical" evidence="6">
    <location>
        <begin position="375"/>
        <end position="395"/>
    </location>
</feature>
<comment type="similarity">
    <text evidence="6">Belongs to the complex I subunit 2 family.</text>
</comment>
<feature type="transmembrane region" description="Helical" evidence="6">
    <location>
        <begin position="6"/>
        <end position="26"/>
    </location>
</feature>
<dbReference type="GO" id="GO:0048038">
    <property type="term" value="F:quinone binding"/>
    <property type="evidence" value="ECO:0007669"/>
    <property type="project" value="UniProtKB-KW"/>
</dbReference>
<comment type="catalytic activity">
    <reaction evidence="6">
        <text>a quinone + NADH + 5 H(+)(in) = a quinol + NAD(+) + 4 H(+)(out)</text>
        <dbReference type="Rhea" id="RHEA:57888"/>
        <dbReference type="ChEBI" id="CHEBI:15378"/>
        <dbReference type="ChEBI" id="CHEBI:24646"/>
        <dbReference type="ChEBI" id="CHEBI:57540"/>
        <dbReference type="ChEBI" id="CHEBI:57945"/>
        <dbReference type="ChEBI" id="CHEBI:132124"/>
    </reaction>
</comment>
<keyword evidence="3 6" id="KW-0812">Transmembrane</keyword>
<feature type="transmembrane region" description="Helical" evidence="6">
    <location>
        <begin position="73"/>
        <end position="94"/>
    </location>
</feature>
<dbReference type="Proteomes" id="UP000467322">
    <property type="component" value="Unassembled WGS sequence"/>
</dbReference>
<feature type="transmembrane region" description="Helical" evidence="6">
    <location>
        <begin position="124"/>
        <end position="143"/>
    </location>
</feature>
<dbReference type="GO" id="GO:0005886">
    <property type="term" value="C:plasma membrane"/>
    <property type="evidence" value="ECO:0007669"/>
    <property type="project" value="UniProtKB-SubCell"/>
</dbReference>
<keyword evidence="6" id="KW-1278">Translocase</keyword>